<keyword evidence="11 14" id="KW-1133">Transmembrane helix</keyword>
<evidence type="ECO:0000256" key="11">
    <source>
        <dbReference type="ARBA" id="ARBA00022989"/>
    </source>
</evidence>
<dbReference type="InterPro" id="IPR005311">
    <property type="entry name" value="PBP_dimer"/>
</dbReference>
<keyword evidence="5" id="KW-0121">Carboxypeptidase</keyword>
<dbReference type="GO" id="GO:0006508">
    <property type="term" value="P:proteolysis"/>
    <property type="evidence" value="ECO:0007669"/>
    <property type="project" value="UniProtKB-KW"/>
</dbReference>
<evidence type="ECO:0000256" key="6">
    <source>
        <dbReference type="ARBA" id="ARBA00022670"/>
    </source>
</evidence>
<proteinExistence type="predicted"/>
<reference evidence="18" key="2">
    <citation type="submission" date="2012-03" db="EMBL/GenBank/DDBJ databases">
        <title>The complete genome sequence of the pioneer microbe on fresh volcanic deposit, Leptospirillum ferrooxidans strain C2-3.</title>
        <authorList>
            <person name="Fujimura R."/>
            <person name="Sato Y."/>
            <person name="Nishizawa T."/>
            <person name="Nanba K."/>
            <person name="Oshima K."/>
            <person name="Hattori M."/>
            <person name="Kamijo T."/>
            <person name="Ohta H."/>
        </authorList>
    </citation>
    <scope>NUCLEOTIDE SEQUENCE [LARGE SCALE GENOMIC DNA]</scope>
    <source>
        <strain evidence="18">C2-3</strain>
    </source>
</reference>
<dbReference type="GO" id="GO:0009252">
    <property type="term" value="P:peptidoglycan biosynthetic process"/>
    <property type="evidence" value="ECO:0007669"/>
    <property type="project" value="UniProtKB-KW"/>
</dbReference>
<dbReference type="PANTHER" id="PTHR30627:SF2">
    <property type="entry name" value="PEPTIDOGLYCAN D,D-TRANSPEPTIDASE MRDA"/>
    <property type="match status" value="1"/>
</dbReference>
<keyword evidence="10" id="KW-0573">Peptidoglycan synthesis</keyword>
<dbReference type="PANTHER" id="PTHR30627">
    <property type="entry name" value="PEPTIDOGLYCAN D,D-TRANSPEPTIDASE"/>
    <property type="match status" value="1"/>
</dbReference>
<evidence type="ECO:0000313" key="17">
    <source>
        <dbReference type="EMBL" id="BAM07837.1"/>
    </source>
</evidence>
<dbReference type="KEGG" id="lfc:LFE_2164"/>
<name>I0IRD8_LEPFC</name>
<organism evidence="17 18">
    <name type="scientific">Leptospirillum ferrooxidans (strain C2-3)</name>
    <dbReference type="NCBI Taxonomy" id="1162668"/>
    <lineage>
        <taxon>Bacteria</taxon>
        <taxon>Pseudomonadati</taxon>
        <taxon>Nitrospirota</taxon>
        <taxon>Nitrospiria</taxon>
        <taxon>Nitrospirales</taxon>
        <taxon>Nitrospiraceae</taxon>
        <taxon>Leptospirillum</taxon>
    </lineage>
</organism>
<keyword evidence="4" id="KW-0997">Cell inner membrane</keyword>
<comment type="subcellular location">
    <subcellularLocation>
        <location evidence="2">Cell membrane</location>
    </subcellularLocation>
    <subcellularLocation>
        <location evidence="1">Membrane</location>
        <topology evidence="1">Single-pass membrane protein</topology>
    </subcellularLocation>
</comment>
<dbReference type="FunFam" id="3.40.710.10:FF:000024">
    <property type="entry name" value="Penicillin-binding protein 2"/>
    <property type="match status" value="1"/>
</dbReference>
<feature type="transmembrane region" description="Helical" evidence="14">
    <location>
        <begin position="43"/>
        <end position="62"/>
    </location>
</feature>
<keyword evidence="8" id="KW-0378">Hydrolase</keyword>
<evidence type="ECO:0000256" key="2">
    <source>
        <dbReference type="ARBA" id="ARBA00004236"/>
    </source>
</evidence>
<dbReference type="GO" id="GO:0071555">
    <property type="term" value="P:cell wall organization"/>
    <property type="evidence" value="ECO:0007669"/>
    <property type="project" value="UniProtKB-KW"/>
</dbReference>
<dbReference type="Pfam" id="PF03717">
    <property type="entry name" value="PBP_dimer"/>
    <property type="match status" value="1"/>
</dbReference>
<dbReference type="InterPro" id="IPR017790">
    <property type="entry name" value="Penicillin-binding_protein_2"/>
</dbReference>
<dbReference type="Pfam" id="PF00905">
    <property type="entry name" value="Transpeptidase"/>
    <property type="match status" value="1"/>
</dbReference>
<evidence type="ECO:0000256" key="12">
    <source>
        <dbReference type="ARBA" id="ARBA00023136"/>
    </source>
</evidence>
<keyword evidence="6" id="KW-0645">Protease</keyword>
<dbReference type="Gene3D" id="3.90.1310.10">
    <property type="entry name" value="Penicillin-binding protein 2a (Domain 2)"/>
    <property type="match status" value="1"/>
</dbReference>
<evidence type="ECO:0000313" key="18">
    <source>
        <dbReference type="Proteomes" id="UP000007382"/>
    </source>
</evidence>
<dbReference type="PATRIC" id="fig|1162668.3.peg.2562"/>
<keyword evidence="12 14" id="KW-0472">Membrane</keyword>
<dbReference type="STRING" id="1162668.LFE_2164"/>
<keyword evidence="13" id="KW-0961">Cell wall biogenesis/degradation</keyword>
<keyword evidence="18" id="KW-1185">Reference proteome</keyword>
<evidence type="ECO:0000256" key="5">
    <source>
        <dbReference type="ARBA" id="ARBA00022645"/>
    </source>
</evidence>
<dbReference type="HOGENOM" id="CLU_009289_1_2_0"/>
<dbReference type="SUPFAM" id="SSF56601">
    <property type="entry name" value="beta-lactamase/transpeptidase-like"/>
    <property type="match status" value="1"/>
</dbReference>
<evidence type="ECO:0000256" key="10">
    <source>
        <dbReference type="ARBA" id="ARBA00022984"/>
    </source>
</evidence>
<dbReference type="AlphaFoldDB" id="I0IRD8"/>
<evidence type="ECO:0000256" key="4">
    <source>
        <dbReference type="ARBA" id="ARBA00022519"/>
    </source>
</evidence>
<dbReference type="InterPro" id="IPR036138">
    <property type="entry name" value="PBP_dimer_sf"/>
</dbReference>
<reference evidence="17 18" key="1">
    <citation type="journal article" date="2012" name="J. Bacteriol.">
        <title>Complete Genome Sequence of Leptospirillum ferrooxidans Strain C2-3, Isolated from a Fresh Volcanic Ash Deposit on the Island of Miyake, Japan.</title>
        <authorList>
            <person name="Fujimura R."/>
            <person name="Sato Y."/>
            <person name="Nishizawa T."/>
            <person name="Oshima K."/>
            <person name="Kim S.-W."/>
            <person name="Hattori M."/>
            <person name="Kamijo T."/>
            <person name="Ohta H."/>
        </authorList>
    </citation>
    <scope>NUCLEOTIDE SEQUENCE [LARGE SCALE GENOMIC DNA]</scope>
    <source>
        <strain evidence="17 18">C2-3</strain>
    </source>
</reference>
<evidence type="ECO:0000256" key="8">
    <source>
        <dbReference type="ARBA" id="ARBA00022801"/>
    </source>
</evidence>
<gene>
    <name evidence="17" type="ordered locus">LFE_2164</name>
</gene>
<protein>
    <submittedName>
        <fullName evidence="17">Putative peptidoglycan glycosyltransferase</fullName>
    </submittedName>
</protein>
<dbReference type="GO" id="GO:0009002">
    <property type="term" value="F:serine-type D-Ala-D-Ala carboxypeptidase activity"/>
    <property type="evidence" value="ECO:0007669"/>
    <property type="project" value="InterPro"/>
</dbReference>
<dbReference type="NCBIfam" id="TIGR03423">
    <property type="entry name" value="pbp2_mrdA"/>
    <property type="match status" value="1"/>
</dbReference>
<evidence type="ECO:0000259" key="16">
    <source>
        <dbReference type="Pfam" id="PF03717"/>
    </source>
</evidence>
<keyword evidence="3" id="KW-1003">Cell membrane</keyword>
<evidence type="ECO:0000256" key="3">
    <source>
        <dbReference type="ARBA" id="ARBA00022475"/>
    </source>
</evidence>
<dbReference type="Gene3D" id="3.40.710.10">
    <property type="entry name" value="DD-peptidase/beta-lactamase superfamily"/>
    <property type="match status" value="1"/>
</dbReference>
<dbReference type="Gene3D" id="3.30.1390.30">
    <property type="entry name" value="Penicillin-binding protein 2a, domain 3"/>
    <property type="match status" value="1"/>
</dbReference>
<evidence type="ECO:0000256" key="1">
    <source>
        <dbReference type="ARBA" id="ARBA00004167"/>
    </source>
</evidence>
<feature type="domain" description="Penicillin-binding protein transpeptidase" evidence="15">
    <location>
        <begin position="291"/>
        <end position="614"/>
    </location>
</feature>
<dbReference type="InterPro" id="IPR050515">
    <property type="entry name" value="Beta-lactam/transpept"/>
</dbReference>
<accession>I0IRD8</accession>
<dbReference type="EMBL" id="AP012342">
    <property type="protein sequence ID" value="BAM07837.1"/>
    <property type="molecule type" value="Genomic_DNA"/>
</dbReference>
<sequence>MKSFQGLPFTGRRPMVLREDAPALGLSGDSLLFKLPKTPQGRFRILLVLIGVGVAVLLLRLFTVQITEHEKYLRLANGNILRIVPLPPLRGPILDRNGEILVSNNMNFAVSLIQYGLKGNEDQIMDRLSRDLGVPVSEIEDTFDKVRDILPPYLPIPLLTHLTIAQLARVQMDLWRLHGVVIQAIPDRRYTKGDLAAHMLGYVGSLSVADMKSSYARHFPPGTGIGKTGLEKEYDSLLQGTPGEDRNLVDSQGDVIKKLSPTLPTEGHALRLTIDWRLQKVAEDALGDRKGAVVALDPRNGQVLVMASHPSYDPNLVSGTMSRHLWATLLSDPRTPLSNRGVQGTYPPGSVFKIVTTMAGLDSGAIDPSREFYCNGILHLHGWDFHDWKKGGHGHIYLKQAIMQSCDIFFYRAGMTIGPDRMAAYARTFGLGEKTGIDLPSEASGFVPDRKWKKKRFNQPWYPGESLPFAIGQGYLTVTPLQMARLMAVVANQGTLVTPHLLLDASGSSVRTVPTGLPLDHFEPVREGLWEVVNNPSGTGRPVKMKEMEIAGKTGTAQVISNRGPSGPGHHKIRAHSWFVGFAPFAAPKIVVAVLIENGGDGGDTAGPVARQVFKLFYEDYIKGAAPAPVTGAQK</sequence>
<keyword evidence="7 14" id="KW-0812">Transmembrane</keyword>
<evidence type="ECO:0000256" key="9">
    <source>
        <dbReference type="ARBA" id="ARBA00022960"/>
    </source>
</evidence>
<evidence type="ECO:0000256" key="14">
    <source>
        <dbReference type="SAM" id="Phobius"/>
    </source>
</evidence>
<dbReference type="SUPFAM" id="SSF56519">
    <property type="entry name" value="Penicillin binding protein dimerisation domain"/>
    <property type="match status" value="1"/>
</dbReference>
<evidence type="ECO:0000256" key="7">
    <source>
        <dbReference type="ARBA" id="ARBA00022692"/>
    </source>
</evidence>
<dbReference type="Proteomes" id="UP000007382">
    <property type="component" value="Chromosome"/>
</dbReference>
<dbReference type="GO" id="GO:0016740">
    <property type="term" value="F:transferase activity"/>
    <property type="evidence" value="ECO:0007669"/>
    <property type="project" value="UniProtKB-KW"/>
</dbReference>
<feature type="domain" description="Penicillin-binding protein dimerisation" evidence="16">
    <location>
        <begin position="86"/>
        <end position="259"/>
    </location>
</feature>
<dbReference type="GO" id="GO:0008360">
    <property type="term" value="P:regulation of cell shape"/>
    <property type="evidence" value="ECO:0007669"/>
    <property type="project" value="UniProtKB-KW"/>
</dbReference>
<keyword evidence="17" id="KW-0808">Transferase</keyword>
<dbReference type="GO" id="GO:0008658">
    <property type="term" value="F:penicillin binding"/>
    <property type="evidence" value="ECO:0007669"/>
    <property type="project" value="InterPro"/>
</dbReference>
<dbReference type="eggNOG" id="COG0768">
    <property type="taxonomic scope" value="Bacteria"/>
</dbReference>
<dbReference type="GO" id="GO:0071972">
    <property type="term" value="F:peptidoglycan L,D-transpeptidase activity"/>
    <property type="evidence" value="ECO:0007669"/>
    <property type="project" value="TreeGrafter"/>
</dbReference>
<dbReference type="InterPro" id="IPR012338">
    <property type="entry name" value="Beta-lactam/transpept-like"/>
</dbReference>
<dbReference type="GO" id="GO:0005886">
    <property type="term" value="C:plasma membrane"/>
    <property type="evidence" value="ECO:0007669"/>
    <property type="project" value="UniProtKB-SubCell"/>
</dbReference>
<evidence type="ECO:0000259" key="15">
    <source>
        <dbReference type="Pfam" id="PF00905"/>
    </source>
</evidence>
<evidence type="ECO:0000256" key="13">
    <source>
        <dbReference type="ARBA" id="ARBA00023316"/>
    </source>
</evidence>
<dbReference type="InterPro" id="IPR001460">
    <property type="entry name" value="PCN-bd_Tpept"/>
</dbReference>
<keyword evidence="9" id="KW-0133">Cell shape</keyword>